<dbReference type="CDD" id="cd01076">
    <property type="entry name" value="NAD_bind_1_Glu_DH"/>
    <property type="match status" value="1"/>
</dbReference>
<evidence type="ECO:0000256" key="1">
    <source>
        <dbReference type="ARBA" id="ARBA00004173"/>
    </source>
</evidence>
<dbReference type="SMART" id="SM00839">
    <property type="entry name" value="ELFV_dehydrog"/>
    <property type="match status" value="1"/>
</dbReference>
<feature type="domain" description="Glutamate/phenylalanine/leucine/valine/L-tryptophan dehydrogenase C-terminal" evidence="11">
    <location>
        <begin position="226"/>
        <end position="515"/>
    </location>
</feature>
<evidence type="ECO:0000256" key="10">
    <source>
        <dbReference type="RuleBase" id="RU004417"/>
    </source>
</evidence>
<dbReference type="AlphaFoldDB" id="A0A6Q2YJJ8"/>
<dbReference type="InterPro" id="IPR046346">
    <property type="entry name" value="Aminoacid_DH-like_N_sf"/>
</dbReference>
<keyword evidence="8" id="KW-0547">Nucleotide-binding</keyword>
<accession>A0A6Q2YJJ8</accession>
<dbReference type="OMA" id="GNIWEIP"/>
<reference evidence="12" key="2">
    <citation type="submission" date="2020-02" db="EMBL/GenBank/DDBJ databases">
        <title>Esox lucius (northern pike) genome, fEsoLuc1, primary haplotype.</title>
        <authorList>
            <person name="Myers G."/>
            <person name="Karagic N."/>
            <person name="Meyer A."/>
            <person name="Pippel M."/>
            <person name="Reichard M."/>
            <person name="Winkler S."/>
            <person name="Tracey A."/>
            <person name="Sims Y."/>
            <person name="Howe K."/>
            <person name="Rhie A."/>
            <person name="Formenti G."/>
            <person name="Durbin R."/>
            <person name="Fedrigo O."/>
            <person name="Jarvis E.D."/>
        </authorList>
    </citation>
    <scope>NUCLEOTIDE SEQUENCE [LARGE SCALE GENOMIC DNA]</scope>
</reference>
<feature type="site" description="Important for catalysis" evidence="9">
    <location>
        <position position="186"/>
    </location>
</feature>
<comment type="catalytic activity">
    <reaction evidence="5">
        <text>L-glutamate + NAD(+) + H2O = 2-oxoglutarate + NH4(+) + NADH + H(+)</text>
        <dbReference type="Rhea" id="RHEA:15133"/>
        <dbReference type="ChEBI" id="CHEBI:15377"/>
        <dbReference type="ChEBI" id="CHEBI:15378"/>
        <dbReference type="ChEBI" id="CHEBI:16810"/>
        <dbReference type="ChEBI" id="CHEBI:28938"/>
        <dbReference type="ChEBI" id="CHEBI:29985"/>
        <dbReference type="ChEBI" id="CHEBI:57540"/>
        <dbReference type="ChEBI" id="CHEBI:57945"/>
        <dbReference type="EC" id="1.4.1.3"/>
    </reaction>
</comment>
<comment type="subcellular location">
    <subcellularLocation>
        <location evidence="1">Mitochondrion</location>
    </subcellularLocation>
</comment>
<evidence type="ECO:0000256" key="6">
    <source>
        <dbReference type="ARBA" id="ARBA00048577"/>
    </source>
</evidence>
<dbReference type="Gene3D" id="1.10.287.140">
    <property type="match status" value="1"/>
</dbReference>
<dbReference type="InterPro" id="IPR014362">
    <property type="entry name" value="Glu_DH"/>
</dbReference>
<reference evidence="12" key="4">
    <citation type="submission" date="2025-09" db="UniProtKB">
        <authorList>
            <consortium name="Ensembl"/>
        </authorList>
    </citation>
    <scope>IDENTIFICATION</scope>
</reference>
<feature type="binding site" evidence="8">
    <location>
        <position position="128"/>
    </location>
    <ligand>
        <name>substrate</name>
    </ligand>
</feature>
<dbReference type="GO" id="GO:0000166">
    <property type="term" value="F:nucleotide binding"/>
    <property type="evidence" value="ECO:0007669"/>
    <property type="project" value="UniProtKB-KW"/>
</dbReference>
<feature type="binding site" evidence="8">
    <location>
        <position position="272"/>
    </location>
    <ligand>
        <name>NAD(+)</name>
        <dbReference type="ChEBI" id="CHEBI:57540"/>
    </ligand>
</feature>
<evidence type="ECO:0000256" key="3">
    <source>
        <dbReference type="ARBA" id="ARBA00023002"/>
    </source>
</evidence>
<keyword evidence="3 7" id="KW-0560">Oxidoreductase</keyword>
<evidence type="ECO:0000256" key="9">
    <source>
        <dbReference type="PIRSR" id="PIRSR000185-3"/>
    </source>
</evidence>
<feature type="binding site" evidence="8">
    <location>
        <position position="144"/>
    </location>
    <ligand>
        <name>substrate</name>
    </ligand>
</feature>
<dbReference type="InterPro" id="IPR006097">
    <property type="entry name" value="Glu/Leu/Phe/Val/Trp_DH_dimer"/>
</dbReference>
<evidence type="ECO:0000256" key="7">
    <source>
        <dbReference type="PIRNR" id="PIRNR000185"/>
    </source>
</evidence>
<dbReference type="InterPro" id="IPR006095">
    <property type="entry name" value="Glu/Leu/Phe/Val/Trp_DH"/>
</dbReference>
<organism evidence="12 13">
    <name type="scientific">Esox lucius</name>
    <name type="common">Northern pike</name>
    <dbReference type="NCBI Taxonomy" id="8010"/>
    <lineage>
        <taxon>Eukaryota</taxon>
        <taxon>Metazoa</taxon>
        <taxon>Chordata</taxon>
        <taxon>Craniata</taxon>
        <taxon>Vertebrata</taxon>
        <taxon>Euteleostomi</taxon>
        <taxon>Actinopterygii</taxon>
        <taxon>Neopterygii</taxon>
        <taxon>Teleostei</taxon>
        <taxon>Protacanthopterygii</taxon>
        <taxon>Esociformes</taxon>
        <taxon>Esocidae</taxon>
        <taxon>Esox</taxon>
    </lineage>
</organism>
<dbReference type="Gene3D" id="3.40.50.10860">
    <property type="entry name" value="Leucine Dehydrogenase, chain A, domain 1"/>
    <property type="match status" value="2"/>
</dbReference>
<keyword evidence="8" id="KW-0520">NAD</keyword>
<dbReference type="InterPro" id="IPR036291">
    <property type="entry name" value="NAD(P)-bd_dom_sf"/>
</dbReference>
<evidence type="ECO:0000256" key="2">
    <source>
        <dbReference type="ARBA" id="ARBA00006382"/>
    </source>
</evidence>
<feature type="binding site" evidence="8">
    <location>
        <position position="233"/>
    </location>
    <ligand>
        <name>NAD(+)</name>
        <dbReference type="ChEBI" id="CHEBI:57540"/>
    </ligand>
</feature>
<protein>
    <recommendedName>
        <fullName evidence="7">Glutamate dehydrogenase</fullName>
    </recommendedName>
</protein>
<dbReference type="FunFam" id="3.40.50.720:FF:000100">
    <property type="entry name" value="Glutamate dehydrogenase 1, mitochondrial"/>
    <property type="match status" value="1"/>
</dbReference>
<dbReference type="Pfam" id="PF00208">
    <property type="entry name" value="ELFV_dehydrog"/>
    <property type="match status" value="1"/>
</dbReference>
<dbReference type="Gene3D" id="3.40.50.720">
    <property type="entry name" value="NAD(P)-binding Rossmann-like Domain"/>
    <property type="match status" value="1"/>
</dbReference>
<dbReference type="Pfam" id="PF02812">
    <property type="entry name" value="ELFV_dehydrog_N"/>
    <property type="match status" value="2"/>
</dbReference>
<evidence type="ECO:0000259" key="11">
    <source>
        <dbReference type="SMART" id="SM00839"/>
    </source>
</evidence>
<comment type="similarity">
    <text evidence="2 7 10">Belongs to the Glu/Leu/Phe/Val dehydrogenases family.</text>
</comment>
<dbReference type="FunFam" id="1.10.287.140:FF:000001">
    <property type="entry name" value="Glutamate dehydrogenase 1, mitochondrial"/>
    <property type="match status" value="1"/>
</dbReference>
<dbReference type="SUPFAM" id="SSF53223">
    <property type="entry name" value="Aminoacid dehydrogenase-like, N-terminal domain"/>
    <property type="match status" value="1"/>
</dbReference>
<reference evidence="13" key="1">
    <citation type="journal article" date="2014" name="PLoS ONE">
        <title>The genome and linkage map of the northern pike (Esox lucius): conserved synteny revealed between the salmonid sister group and the Neoteleostei.</title>
        <authorList>
            <person name="Rondeau E.B."/>
            <person name="Minkley D.R."/>
            <person name="Leong J.S."/>
            <person name="Messmer A.M."/>
            <person name="Jantzen J.R."/>
            <person name="von Schalburg K.R."/>
            <person name="Lemon C."/>
            <person name="Bird N.H."/>
            <person name="Koop B.F."/>
        </authorList>
    </citation>
    <scope>NUCLEOTIDE SEQUENCE</scope>
</reference>
<dbReference type="GO" id="GO:0005739">
    <property type="term" value="C:mitochondrion"/>
    <property type="evidence" value="ECO:0007669"/>
    <property type="project" value="UniProtKB-SubCell"/>
</dbReference>
<dbReference type="GO" id="GO:0004352">
    <property type="term" value="F:glutamate dehydrogenase (NAD+) activity"/>
    <property type="evidence" value="ECO:0007669"/>
    <property type="project" value="TreeGrafter"/>
</dbReference>
<evidence type="ECO:0000256" key="5">
    <source>
        <dbReference type="ARBA" id="ARBA00047867"/>
    </source>
</evidence>
<reference evidence="12" key="3">
    <citation type="submission" date="2025-08" db="UniProtKB">
        <authorList>
            <consortium name="Ensembl"/>
        </authorList>
    </citation>
    <scope>IDENTIFICATION</scope>
</reference>
<feature type="binding site" evidence="8">
    <location>
        <position position="399"/>
    </location>
    <ligand>
        <name>substrate</name>
    </ligand>
</feature>
<dbReference type="PIRSF" id="PIRSF000185">
    <property type="entry name" value="Glu_DH"/>
    <property type="match status" value="1"/>
</dbReference>
<proteinExistence type="inferred from homology"/>
<dbReference type="PANTHER" id="PTHR11606">
    <property type="entry name" value="GLUTAMATE DEHYDROGENASE"/>
    <property type="match status" value="1"/>
</dbReference>
<name>A0A6Q2YJJ8_ESOLU</name>
<dbReference type="InterPro" id="IPR033922">
    <property type="entry name" value="NAD_bind_Glu_DH"/>
</dbReference>
<dbReference type="Proteomes" id="UP000265140">
    <property type="component" value="Chromosome 5"/>
</dbReference>
<dbReference type="InParanoid" id="A0A6Q2YJJ8"/>
<dbReference type="PANTHER" id="PTHR11606:SF33">
    <property type="entry name" value="GLUTAMATE DEHYDROGENASE [NAD(P)(+)]"/>
    <property type="match status" value="1"/>
</dbReference>
<dbReference type="PRINTS" id="PR00082">
    <property type="entry name" value="GLFDHDRGNASE"/>
</dbReference>
<dbReference type="SUPFAM" id="SSF51735">
    <property type="entry name" value="NAD(P)-binding Rossmann-fold domains"/>
    <property type="match status" value="1"/>
</dbReference>
<dbReference type="GeneTree" id="ENSGT00390000000854"/>
<dbReference type="Ensembl" id="ENSELUT00000086119.2">
    <property type="protein sequence ID" value="ENSELUP00000065617.2"/>
    <property type="gene ID" value="ENSELUG00000002481.3"/>
</dbReference>
<dbReference type="Bgee" id="ENSELUG00000002481">
    <property type="expression patterns" value="Expressed in embryo and 15 other cell types or tissues"/>
</dbReference>
<evidence type="ECO:0000256" key="4">
    <source>
        <dbReference type="ARBA" id="ARBA00023128"/>
    </source>
</evidence>
<comment type="catalytic activity">
    <reaction evidence="6">
        <text>L-glutamate + NADP(+) + H2O = 2-oxoglutarate + NH4(+) + NADPH + H(+)</text>
        <dbReference type="Rhea" id="RHEA:11612"/>
        <dbReference type="ChEBI" id="CHEBI:15377"/>
        <dbReference type="ChEBI" id="CHEBI:15378"/>
        <dbReference type="ChEBI" id="CHEBI:16810"/>
        <dbReference type="ChEBI" id="CHEBI:28938"/>
        <dbReference type="ChEBI" id="CHEBI:29985"/>
        <dbReference type="ChEBI" id="CHEBI:57783"/>
        <dbReference type="ChEBI" id="CHEBI:58349"/>
        <dbReference type="EC" id="1.4.1.3"/>
    </reaction>
</comment>
<keyword evidence="4" id="KW-0496">Mitochondrion</keyword>
<dbReference type="GO" id="GO:0006538">
    <property type="term" value="P:L-glutamate catabolic process"/>
    <property type="evidence" value="ECO:0007669"/>
    <property type="project" value="TreeGrafter"/>
</dbReference>
<dbReference type="InterPro" id="IPR006096">
    <property type="entry name" value="Glu/Leu/Phe/Val/Trp_DH_C"/>
</dbReference>
<keyword evidence="13" id="KW-1185">Reference proteome</keyword>
<sequence>MYRYFGELLSRGAGSVLASGCVDSALPASAALMRVRQYSEQPDDPNFFRMVEGFFDRGAAIVEDKLVEDLKSRETPEQKAKRVKGILRIIKPCNHVLSVSFPIKRDNGEWEVVEGYRAQHSQHRTPCKGARTTIFFCHFPKTYKQPSLSLSPSLQDTELEKITRRFTIELAKKGFIGPGIDVPAPDMSTGEREMSWIADTYANTIAHTDINAHACVTGKPISQGGIHGRISATGRGVFHGIENFINEASYMSMLGLTPGFQDKTFIIQGFGNVGLHSMRYLHRYGAKCVGIAEYDGSIYNPAGIDPKQLEDYKLQHGSIVGFPGAQPYEGNLLEAPCHILIPAASEKQLTRNNAHRIKAKIIAEGANGPTTPDADKIFLENNVMVIPDMYLNAGGVTVSYFEWLKNLNHVSYGRLTFKYERDSNYHLLMSVQESLERKFGKQGGPIPVVPTADFQARVAGASEKDIVHSGLAYTMERSARQIMRTASKYNLGLDLRTAAYVNAIEKVFKVYNEAGITVT</sequence>
<evidence type="ECO:0000313" key="12">
    <source>
        <dbReference type="Ensembl" id="ENSELUP00000065617.2"/>
    </source>
</evidence>
<evidence type="ECO:0000256" key="8">
    <source>
        <dbReference type="PIRSR" id="PIRSR000185-2"/>
    </source>
</evidence>
<evidence type="ECO:0000313" key="13">
    <source>
        <dbReference type="Proteomes" id="UP000265140"/>
    </source>
</evidence>